<reference evidence="1" key="1">
    <citation type="submission" date="2021-01" db="EMBL/GenBank/DDBJ databases">
        <authorList>
            <person name="Kaushik A."/>
        </authorList>
    </citation>
    <scope>NUCLEOTIDE SEQUENCE</scope>
    <source>
        <strain evidence="1">AG3-T5</strain>
    </source>
</reference>
<dbReference type="AlphaFoldDB" id="A0A8H3G911"/>
<dbReference type="EMBL" id="CAJMWW010000093">
    <property type="protein sequence ID" value="CAE6441363.1"/>
    <property type="molecule type" value="Genomic_DNA"/>
</dbReference>
<dbReference type="Proteomes" id="UP000663841">
    <property type="component" value="Unassembled WGS sequence"/>
</dbReference>
<evidence type="ECO:0000313" key="2">
    <source>
        <dbReference type="Proteomes" id="UP000663841"/>
    </source>
</evidence>
<gene>
    <name evidence="1" type="ORF">RDB_LOCUS95680</name>
</gene>
<organism evidence="1 2">
    <name type="scientific">Rhizoctonia solani</name>
    <dbReference type="NCBI Taxonomy" id="456999"/>
    <lineage>
        <taxon>Eukaryota</taxon>
        <taxon>Fungi</taxon>
        <taxon>Dikarya</taxon>
        <taxon>Basidiomycota</taxon>
        <taxon>Agaricomycotina</taxon>
        <taxon>Agaricomycetes</taxon>
        <taxon>Cantharellales</taxon>
        <taxon>Ceratobasidiaceae</taxon>
        <taxon>Rhizoctonia</taxon>
    </lineage>
</organism>
<accession>A0A8H3G911</accession>
<proteinExistence type="predicted"/>
<protein>
    <submittedName>
        <fullName evidence="1">Uncharacterized protein</fullName>
    </submittedName>
</protein>
<sequence>MYDITASLVRPAEGNEDTSVLCKNAVKNFLEMKQCMVEVATLDLCS</sequence>
<evidence type="ECO:0000313" key="1">
    <source>
        <dbReference type="EMBL" id="CAE6441363.1"/>
    </source>
</evidence>
<comment type="caution">
    <text evidence="1">The sequence shown here is derived from an EMBL/GenBank/DDBJ whole genome shotgun (WGS) entry which is preliminary data.</text>
</comment>
<name>A0A8H3G911_9AGAM</name>